<feature type="transmembrane region" description="Helical" evidence="6">
    <location>
        <begin position="174"/>
        <end position="194"/>
    </location>
</feature>
<dbReference type="InterPro" id="IPR038770">
    <property type="entry name" value="Na+/solute_symporter_sf"/>
</dbReference>
<feature type="transmembrane region" description="Helical" evidence="6">
    <location>
        <begin position="236"/>
        <end position="257"/>
    </location>
</feature>
<reference evidence="8" key="1">
    <citation type="submission" date="2025-08" db="UniProtKB">
        <authorList>
            <consortium name="Ensembl"/>
        </authorList>
    </citation>
    <scope>IDENTIFICATION</scope>
</reference>
<feature type="transmembrane region" description="Helical" evidence="6">
    <location>
        <begin position="40"/>
        <end position="60"/>
    </location>
</feature>
<evidence type="ECO:0000256" key="5">
    <source>
        <dbReference type="ARBA" id="ARBA00023136"/>
    </source>
</evidence>
<evidence type="ECO:0000256" key="2">
    <source>
        <dbReference type="ARBA" id="ARBA00007367"/>
    </source>
</evidence>
<dbReference type="InterPro" id="IPR051843">
    <property type="entry name" value="CPA1_transporter"/>
</dbReference>
<organism evidence="8 9">
    <name type="scientific">Junco hyemalis</name>
    <name type="common">Dark-eyed junco</name>
    <dbReference type="NCBI Taxonomy" id="40217"/>
    <lineage>
        <taxon>Eukaryota</taxon>
        <taxon>Metazoa</taxon>
        <taxon>Chordata</taxon>
        <taxon>Craniata</taxon>
        <taxon>Vertebrata</taxon>
        <taxon>Euteleostomi</taxon>
        <taxon>Archelosauria</taxon>
        <taxon>Archosauria</taxon>
        <taxon>Dinosauria</taxon>
        <taxon>Saurischia</taxon>
        <taxon>Theropoda</taxon>
        <taxon>Coelurosauria</taxon>
        <taxon>Aves</taxon>
        <taxon>Neognathae</taxon>
        <taxon>Neoaves</taxon>
        <taxon>Telluraves</taxon>
        <taxon>Australaves</taxon>
        <taxon>Passeriformes</taxon>
        <taxon>Passerellidae</taxon>
        <taxon>Junco</taxon>
    </lineage>
</organism>
<evidence type="ECO:0000256" key="6">
    <source>
        <dbReference type="SAM" id="Phobius"/>
    </source>
</evidence>
<dbReference type="InterPro" id="IPR006153">
    <property type="entry name" value="Cation/H_exchanger_TM"/>
</dbReference>
<evidence type="ECO:0000256" key="3">
    <source>
        <dbReference type="ARBA" id="ARBA00022692"/>
    </source>
</evidence>
<feature type="transmembrane region" description="Helical" evidence="6">
    <location>
        <begin position="293"/>
        <end position="316"/>
    </location>
</feature>
<evidence type="ECO:0000256" key="4">
    <source>
        <dbReference type="ARBA" id="ARBA00022989"/>
    </source>
</evidence>
<sequence>MLLKHQRLSFFPGDLSMTFFFTLFVIMFFGFALNRLAKLVRIPALVFYLLFGMLLCFVDSKVSSPSFRILDDGLMGISSYIKKIALIIILLKAGLSLDMRDLRKVGRPAILMSFLPATVEMVAVGLLAPLFFNLSYTESFLLGSVLGAVSPAVVIPMMSKLLEEKYGTKEGIPQLIIAGSSIDDIVMIVCYQSFLTLEKGGSISAMTFLNIPISIASGIAVGVLFGFLLSLLLKKVNIGVVWSFILLLSLSCGLTYLEEVVSPYFGFSSLLSIITLALVLHKRNPEQASNVKNAANQVWALAEVFLFVLVGSSIQVDYALRYFLPAFLLLLCSLLCRSIAVSSCLIRTHFDLKERSFVILSYLPKATVQAAIGGGLLDFGNSLLSQGASNAASVIAAGGVAEIIRYLSIAKFECDFESIFIKLNTLNQCRENSLGILRVI</sequence>
<keyword evidence="5 6" id="KW-0472">Membrane</keyword>
<evidence type="ECO:0000259" key="7">
    <source>
        <dbReference type="Pfam" id="PF00999"/>
    </source>
</evidence>
<dbReference type="PANTHER" id="PTHR31102:SF1">
    <property type="entry name" value="CATION_H+ EXCHANGER DOMAIN-CONTAINING PROTEIN"/>
    <property type="match status" value="1"/>
</dbReference>
<reference evidence="8" key="2">
    <citation type="submission" date="2025-09" db="UniProtKB">
        <authorList>
            <consortium name="Ensembl"/>
        </authorList>
    </citation>
    <scope>IDENTIFICATION</scope>
</reference>
<feature type="transmembrane region" description="Helical" evidence="6">
    <location>
        <begin position="140"/>
        <end position="162"/>
    </location>
</feature>
<dbReference type="Proteomes" id="UP000694408">
    <property type="component" value="Unplaced"/>
</dbReference>
<feature type="transmembrane region" description="Helical" evidence="6">
    <location>
        <begin position="15"/>
        <end position="33"/>
    </location>
</feature>
<feature type="transmembrane region" description="Helical" evidence="6">
    <location>
        <begin position="206"/>
        <end position="229"/>
    </location>
</feature>
<dbReference type="Ensembl" id="ENSJHYT00000020778.1">
    <property type="protein sequence ID" value="ENSJHYP00000017206.1"/>
    <property type="gene ID" value="ENSJHYG00000013161.1"/>
</dbReference>
<evidence type="ECO:0000313" key="9">
    <source>
        <dbReference type="Proteomes" id="UP000694408"/>
    </source>
</evidence>
<comment type="subcellular location">
    <subcellularLocation>
        <location evidence="1">Membrane</location>
        <topology evidence="1">Multi-pass membrane protein</topology>
    </subcellularLocation>
</comment>
<evidence type="ECO:0000313" key="8">
    <source>
        <dbReference type="Ensembl" id="ENSJHYP00000017206.1"/>
    </source>
</evidence>
<dbReference type="AlphaFoldDB" id="A0A8C5JC85"/>
<dbReference type="GO" id="GO:0015297">
    <property type="term" value="F:antiporter activity"/>
    <property type="evidence" value="ECO:0007669"/>
    <property type="project" value="InterPro"/>
</dbReference>
<feature type="transmembrane region" description="Helical" evidence="6">
    <location>
        <begin position="109"/>
        <end position="134"/>
    </location>
</feature>
<dbReference type="GO" id="GO:0016020">
    <property type="term" value="C:membrane"/>
    <property type="evidence" value="ECO:0007669"/>
    <property type="project" value="UniProtKB-SubCell"/>
</dbReference>
<keyword evidence="3 6" id="KW-0812">Transmembrane</keyword>
<feature type="transmembrane region" description="Helical" evidence="6">
    <location>
        <begin position="80"/>
        <end position="97"/>
    </location>
</feature>
<dbReference type="PANTHER" id="PTHR31102">
    <property type="match status" value="1"/>
</dbReference>
<dbReference type="OMA" id="RWGISIN"/>
<name>A0A8C5JC85_JUNHY</name>
<dbReference type="Pfam" id="PF00999">
    <property type="entry name" value="Na_H_Exchanger"/>
    <property type="match status" value="1"/>
</dbReference>
<feature type="domain" description="Cation/H+ exchanger transmembrane" evidence="7">
    <location>
        <begin position="28"/>
        <end position="377"/>
    </location>
</feature>
<comment type="similarity">
    <text evidence="2">Belongs to the monovalent cation:proton antiporter 1 (CPA1) transporter (TC 2.A.36) family.</text>
</comment>
<protein>
    <recommendedName>
        <fullName evidence="7">Cation/H+ exchanger transmembrane domain-containing protein</fullName>
    </recommendedName>
</protein>
<accession>A0A8C5JC85</accession>
<dbReference type="Gene3D" id="1.20.1530.20">
    <property type="match status" value="1"/>
</dbReference>
<evidence type="ECO:0000256" key="1">
    <source>
        <dbReference type="ARBA" id="ARBA00004141"/>
    </source>
</evidence>
<keyword evidence="4 6" id="KW-1133">Transmembrane helix</keyword>
<feature type="transmembrane region" description="Helical" evidence="6">
    <location>
        <begin position="322"/>
        <end position="346"/>
    </location>
</feature>
<dbReference type="GO" id="GO:1902600">
    <property type="term" value="P:proton transmembrane transport"/>
    <property type="evidence" value="ECO:0007669"/>
    <property type="project" value="InterPro"/>
</dbReference>
<feature type="transmembrane region" description="Helical" evidence="6">
    <location>
        <begin position="263"/>
        <end position="281"/>
    </location>
</feature>
<proteinExistence type="inferred from homology"/>
<keyword evidence="9" id="KW-1185">Reference proteome</keyword>